<accession>A0A8H3BI88</accession>
<dbReference type="Proteomes" id="UP000663850">
    <property type="component" value="Unassembled WGS sequence"/>
</dbReference>
<comment type="caution">
    <text evidence="1">The sequence shown here is derived from an EMBL/GenBank/DDBJ whole genome shotgun (WGS) entry which is preliminary data.</text>
</comment>
<gene>
    <name evidence="1" type="ORF">RDB_LOCUS48125</name>
</gene>
<evidence type="ECO:0000313" key="1">
    <source>
        <dbReference type="EMBL" id="CAE6457696.1"/>
    </source>
</evidence>
<evidence type="ECO:0000313" key="2">
    <source>
        <dbReference type="Proteomes" id="UP000663850"/>
    </source>
</evidence>
<proteinExistence type="predicted"/>
<protein>
    <submittedName>
        <fullName evidence="1">Uncharacterized protein</fullName>
    </submittedName>
</protein>
<dbReference type="EMBL" id="CAJMWZ010002537">
    <property type="protein sequence ID" value="CAE6457696.1"/>
    <property type="molecule type" value="Genomic_DNA"/>
</dbReference>
<reference evidence="1" key="1">
    <citation type="submission" date="2021-01" db="EMBL/GenBank/DDBJ databases">
        <authorList>
            <person name="Kaushik A."/>
        </authorList>
    </citation>
    <scope>NUCLEOTIDE SEQUENCE</scope>
    <source>
        <strain evidence="1">Type strain: AG8-Rh-89/</strain>
    </source>
</reference>
<organism evidence="1 2">
    <name type="scientific">Rhizoctonia solani</name>
    <dbReference type="NCBI Taxonomy" id="456999"/>
    <lineage>
        <taxon>Eukaryota</taxon>
        <taxon>Fungi</taxon>
        <taxon>Dikarya</taxon>
        <taxon>Basidiomycota</taxon>
        <taxon>Agaricomycotina</taxon>
        <taxon>Agaricomycetes</taxon>
        <taxon>Cantharellales</taxon>
        <taxon>Ceratobasidiaceae</taxon>
        <taxon>Rhizoctonia</taxon>
    </lineage>
</organism>
<name>A0A8H3BI88_9AGAM</name>
<dbReference type="AlphaFoldDB" id="A0A8H3BI88"/>
<sequence length="130" mass="14694">MAPCISRERPECQVLEHKLRTETDASEIRVPSSCDQLPLSAHRVLIYVQFRALIHCSRLTLRLALFGLDVCVHLQERLTLGISHPHLGPRGFFRHVLAHSISLPQTSMGPTSAPLFYRLFTQTTPLSLIE</sequence>